<reference evidence="5 6" key="1">
    <citation type="submission" date="2016-04" db="EMBL/GenBank/DDBJ databases">
        <title>Complete Genome Sequence of Halotalea alkalilenta IHB B 13600.</title>
        <authorList>
            <person name="Swarnkar M.K."/>
            <person name="Sharma A."/>
            <person name="Kaushal K."/>
            <person name="Soni R."/>
            <person name="Rana S."/>
            <person name="Singh A.K."/>
            <person name="Gulati A."/>
        </authorList>
    </citation>
    <scope>NUCLEOTIDE SEQUENCE [LARGE SCALE GENOMIC DNA]</scope>
    <source>
        <strain evidence="5 6">IHB B 13600</strain>
    </source>
</reference>
<keyword evidence="6" id="KW-1185">Reference proteome</keyword>
<dbReference type="SMART" id="SM00796">
    <property type="entry name" value="AHS1"/>
    <property type="match status" value="1"/>
</dbReference>
<dbReference type="Gene3D" id="2.40.100.10">
    <property type="entry name" value="Cyclophilin-like"/>
    <property type="match status" value="1"/>
</dbReference>
<dbReference type="Gene3D" id="3.30.1360.40">
    <property type="match status" value="1"/>
</dbReference>
<proteinExistence type="predicted"/>
<dbReference type="Proteomes" id="UP000077875">
    <property type="component" value="Chromosome"/>
</dbReference>
<sequence>MAAIDYRLVPIGDSGVLVDCGERIESEVNAWVRAAARAIEAAKLAGVLELVPTYRSLAVFYDSCVVRQAELLARLPLLLDRISVVPGAARRWRIPVCYGGEYGIDLEPLAERHELSPAQLVERHAARIYRIYMIGFMPGFAYLGGLDPSLHTPRRDSPRSLTPAGSISIGGAQTAVASVAAPSGWHLIGRTPVRTFEPERERPFLLDAGDEVRFVPIEHARFAAFEACAEEDWQWSEAI</sequence>
<evidence type="ECO:0000256" key="3">
    <source>
        <dbReference type="ARBA" id="ARBA00022840"/>
    </source>
</evidence>
<accession>A0A172YJV4</accession>
<keyword evidence="1" id="KW-0547">Nucleotide-binding</keyword>
<evidence type="ECO:0000313" key="6">
    <source>
        <dbReference type="Proteomes" id="UP000077875"/>
    </source>
</evidence>
<evidence type="ECO:0000256" key="1">
    <source>
        <dbReference type="ARBA" id="ARBA00022741"/>
    </source>
</evidence>
<gene>
    <name evidence="5" type="ORF">A5892_06280</name>
</gene>
<dbReference type="GO" id="GO:0016787">
    <property type="term" value="F:hydrolase activity"/>
    <property type="evidence" value="ECO:0007669"/>
    <property type="project" value="UniProtKB-KW"/>
</dbReference>
<dbReference type="NCBIfam" id="TIGR00370">
    <property type="entry name" value="5-oxoprolinase subunit PxpB"/>
    <property type="match status" value="1"/>
</dbReference>
<dbReference type="STRING" id="376489.A5892_06280"/>
<feature type="domain" description="Carboxyltransferase" evidence="4">
    <location>
        <begin position="6"/>
        <end position="206"/>
    </location>
</feature>
<dbReference type="AlphaFoldDB" id="A0A172YJV4"/>
<keyword evidence="3" id="KW-0067">ATP-binding</keyword>
<dbReference type="Pfam" id="PF02682">
    <property type="entry name" value="CT_C_D"/>
    <property type="match status" value="1"/>
</dbReference>
<name>A0A172YJV4_9GAMM</name>
<evidence type="ECO:0000313" key="5">
    <source>
        <dbReference type="EMBL" id="ANF59528.1"/>
    </source>
</evidence>
<dbReference type="EMBL" id="CP015243">
    <property type="protein sequence ID" value="ANF59528.1"/>
    <property type="molecule type" value="Genomic_DNA"/>
</dbReference>
<organism evidence="5 6">
    <name type="scientific">Halotalea alkalilenta</name>
    <dbReference type="NCBI Taxonomy" id="376489"/>
    <lineage>
        <taxon>Bacteria</taxon>
        <taxon>Pseudomonadati</taxon>
        <taxon>Pseudomonadota</taxon>
        <taxon>Gammaproteobacteria</taxon>
        <taxon>Oceanospirillales</taxon>
        <taxon>Halomonadaceae</taxon>
        <taxon>Halotalea</taxon>
    </lineage>
</organism>
<dbReference type="KEGG" id="haa:A5892_06280"/>
<evidence type="ECO:0000259" key="4">
    <source>
        <dbReference type="SMART" id="SM00796"/>
    </source>
</evidence>
<dbReference type="GO" id="GO:0005524">
    <property type="term" value="F:ATP binding"/>
    <property type="evidence" value="ECO:0007669"/>
    <property type="project" value="UniProtKB-KW"/>
</dbReference>
<evidence type="ECO:0000256" key="2">
    <source>
        <dbReference type="ARBA" id="ARBA00022801"/>
    </source>
</evidence>
<dbReference type="InterPro" id="IPR029000">
    <property type="entry name" value="Cyclophilin-like_dom_sf"/>
</dbReference>
<protein>
    <submittedName>
        <fullName evidence="5">Allophanate hydrolase</fullName>
    </submittedName>
</protein>
<dbReference type="InterPro" id="IPR010016">
    <property type="entry name" value="PxpB"/>
</dbReference>
<dbReference type="PANTHER" id="PTHR34698">
    <property type="entry name" value="5-OXOPROLINASE SUBUNIT B"/>
    <property type="match status" value="1"/>
</dbReference>
<dbReference type="InterPro" id="IPR003833">
    <property type="entry name" value="CT_C_D"/>
</dbReference>
<keyword evidence="2 5" id="KW-0378">Hydrolase</keyword>
<dbReference type="SUPFAM" id="SSF50891">
    <property type="entry name" value="Cyclophilin-like"/>
    <property type="match status" value="1"/>
</dbReference>
<dbReference type="PANTHER" id="PTHR34698:SF2">
    <property type="entry name" value="5-OXOPROLINASE SUBUNIT B"/>
    <property type="match status" value="1"/>
</dbReference>
<dbReference type="SUPFAM" id="SSF160467">
    <property type="entry name" value="PH0987 N-terminal domain-like"/>
    <property type="match status" value="1"/>
</dbReference>